<protein>
    <recommendedName>
        <fullName evidence="2">FecR protein domain-containing protein</fullName>
    </recommendedName>
</protein>
<evidence type="ECO:0000313" key="3">
    <source>
        <dbReference type="EMBL" id="SFH57185.1"/>
    </source>
</evidence>
<dbReference type="Pfam" id="PF04773">
    <property type="entry name" value="FecR"/>
    <property type="match status" value="1"/>
</dbReference>
<dbReference type="AlphaFoldDB" id="A0A1I3B4F2"/>
<gene>
    <name evidence="3" type="ORF">SAMN05421753_101230</name>
</gene>
<dbReference type="EMBL" id="FOQD01000001">
    <property type="protein sequence ID" value="SFH57185.1"/>
    <property type="molecule type" value="Genomic_DNA"/>
</dbReference>
<organism evidence="3 4">
    <name type="scientific">Planctomicrobium piriforme</name>
    <dbReference type="NCBI Taxonomy" id="1576369"/>
    <lineage>
        <taxon>Bacteria</taxon>
        <taxon>Pseudomonadati</taxon>
        <taxon>Planctomycetota</taxon>
        <taxon>Planctomycetia</taxon>
        <taxon>Planctomycetales</taxon>
        <taxon>Planctomycetaceae</taxon>
        <taxon>Planctomicrobium</taxon>
    </lineage>
</organism>
<keyword evidence="1" id="KW-1133">Transmembrane helix</keyword>
<evidence type="ECO:0000256" key="1">
    <source>
        <dbReference type="SAM" id="Phobius"/>
    </source>
</evidence>
<dbReference type="PANTHER" id="PTHR30273:SF2">
    <property type="entry name" value="PROTEIN FECR"/>
    <property type="match status" value="1"/>
</dbReference>
<evidence type="ECO:0000313" key="4">
    <source>
        <dbReference type="Proteomes" id="UP000199518"/>
    </source>
</evidence>
<dbReference type="InterPro" id="IPR006860">
    <property type="entry name" value="FecR"/>
</dbReference>
<name>A0A1I3B4F2_9PLAN</name>
<dbReference type="InterPro" id="IPR012373">
    <property type="entry name" value="Ferrdict_sens_TM"/>
</dbReference>
<reference evidence="4" key="1">
    <citation type="submission" date="2016-10" db="EMBL/GenBank/DDBJ databases">
        <authorList>
            <person name="Varghese N."/>
            <person name="Submissions S."/>
        </authorList>
    </citation>
    <scope>NUCLEOTIDE SEQUENCE [LARGE SCALE GENOMIC DNA]</scope>
    <source>
        <strain evidence="4">DSM 26348</strain>
    </source>
</reference>
<keyword evidence="4" id="KW-1185">Reference proteome</keyword>
<dbReference type="PANTHER" id="PTHR30273">
    <property type="entry name" value="PERIPLASMIC SIGNAL SENSOR AND SIGMA FACTOR ACTIVATOR FECR-RELATED"/>
    <property type="match status" value="1"/>
</dbReference>
<proteinExistence type="predicted"/>
<keyword evidence="1" id="KW-0812">Transmembrane</keyword>
<evidence type="ECO:0000259" key="2">
    <source>
        <dbReference type="Pfam" id="PF04773"/>
    </source>
</evidence>
<keyword evidence="1" id="KW-0472">Membrane</keyword>
<dbReference type="GO" id="GO:0016989">
    <property type="term" value="F:sigma factor antagonist activity"/>
    <property type="evidence" value="ECO:0007669"/>
    <property type="project" value="TreeGrafter"/>
</dbReference>
<accession>A0A1I3B4F2</accession>
<dbReference type="Gene3D" id="2.60.120.1440">
    <property type="match status" value="1"/>
</dbReference>
<feature type="transmembrane region" description="Helical" evidence="1">
    <location>
        <begin position="91"/>
        <end position="111"/>
    </location>
</feature>
<feature type="domain" description="FecR protein" evidence="2">
    <location>
        <begin position="194"/>
        <end position="269"/>
    </location>
</feature>
<dbReference type="STRING" id="1576369.SAMN05421753_101230"/>
<dbReference type="Proteomes" id="UP000199518">
    <property type="component" value="Unassembled WGS sequence"/>
</dbReference>
<sequence length="509" mass="54269">MRADESEKNRNLLAAIDGWYSGTLSESGAIQLKERLRNDLQACHLFIEYGDMLVSLSLEGEATHADPVDTWMAGAHKAEESAIRQSGWRGAGIGLLLAAVGAVFVAVSLLIPSQQFAPLTLVKEEEPTLPSVAAREPVIPAAAVISEISLQSGRRVTFELVRGLVRTGGLLPGEKLLPDDELHIGEEGLFVEMTFASGVRLVLQGPAQLVVETPMSARLVSGRALGFVPPAAVGFALAVPSGLVRDQGTEFAVDAADEKTSVSVLTGMVDCELMTTDPIAKQSRLQRGEHVQFDPAAGLLVPLAMSPASLGRIVEFHEGVAGTAGDVQVFLNPAPLPSGKEMLLSDSALLYRDRKNVSLGWSRGTAEIQLTSSEGNSPVHLDRVSLQAREEFADNITIDSYLVRLKTQERKLLVVSGSITFRQEIVGVITSTAGLIATDEILASSELAADWNAHPVESRGSNESADVVDISDDGKTVSFKLQTSGAIDEMRILVRNRAAEAAVPLNEIN</sequence>